<comment type="subcellular location">
    <subcellularLocation>
        <location evidence="1">Cell envelope</location>
    </subcellularLocation>
</comment>
<reference evidence="7" key="1">
    <citation type="journal article" date="2014" name="Int. J. Syst. Evol. Microbiol.">
        <title>Complete genome sequence of Corynebacterium casei LMG S-19264T (=DSM 44701T), isolated from a smear-ripened cheese.</title>
        <authorList>
            <consortium name="US DOE Joint Genome Institute (JGI-PGF)"/>
            <person name="Walter F."/>
            <person name="Albersmeier A."/>
            <person name="Kalinowski J."/>
            <person name="Ruckert C."/>
        </authorList>
    </citation>
    <scope>NUCLEOTIDE SEQUENCE</scope>
    <source>
        <strain evidence="7">CGMCC 1.16134</strain>
    </source>
</reference>
<sequence>MKKSITGKKIKLGMVLLLVCSLALSACAANGEGKGGNAADGKISIVTTIAQIAEPLTVIGGDKVSITSLMGPGVDPHLYNATQGDIGKMSSADMVFYSGQHLEGNMAEVFGQIGKNKPVVAVAESIPEDRLLKDEQGNIDPHVWFDIDLWRIALETATAGLKEHYPEHADYFEQNKTAYFKQLEELKTETAAQMDGIPQAQRVLVTAHDAFGYFGRMHELEVVGLQGLSTEDEIGITDIEDTINLLMEYKVPAVFVESSINQSSINAVIEGASGKGLKIKLGGELYSDAMGDAGTAEGTYIGMYRHNVKTIADALSKGGN</sequence>
<dbReference type="PROSITE" id="PS51257">
    <property type="entry name" value="PROKAR_LIPOPROTEIN"/>
    <property type="match status" value="1"/>
</dbReference>
<evidence type="ECO:0000256" key="4">
    <source>
        <dbReference type="ARBA" id="ARBA00022729"/>
    </source>
</evidence>
<dbReference type="AlphaFoldDB" id="A0A917C7D9"/>
<comment type="caution">
    <text evidence="7">The sequence shown here is derived from an EMBL/GenBank/DDBJ whole genome shotgun (WGS) entry which is preliminary data.</text>
</comment>
<keyword evidence="2 5" id="KW-0813">Transport</keyword>
<keyword evidence="3" id="KW-0479">Metal-binding</keyword>
<protein>
    <submittedName>
        <fullName evidence="7">Manganese-binding lipoprotein MntA</fullName>
    </submittedName>
</protein>
<dbReference type="Proteomes" id="UP000637643">
    <property type="component" value="Unassembled WGS sequence"/>
</dbReference>
<evidence type="ECO:0000313" key="7">
    <source>
        <dbReference type="EMBL" id="GGF75849.1"/>
    </source>
</evidence>
<evidence type="ECO:0000256" key="3">
    <source>
        <dbReference type="ARBA" id="ARBA00022723"/>
    </source>
</evidence>
<dbReference type="GO" id="GO:0007155">
    <property type="term" value="P:cell adhesion"/>
    <property type="evidence" value="ECO:0007669"/>
    <property type="project" value="InterPro"/>
</dbReference>
<accession>A0A917C7D9</accession>
<dbReference type="PRINTS" id="PR00690">
    <property type="entry name" value="ADHESNFAMILY"/>
</dbReference>
<reference evidence="7" key="2">
    <citation type="submission" date="2020-09" db="EMBL/GenBank/DDBJ databases">
        <authorList>
            <person name="Sun Q."/>
            <person name="Zhou Y."/>
        </authorList>
    </citation>
    <scope>NUCLEOTIDE SEQUENCE</scope>
    <source>
        <strain evidence="7">CGMCC 1.16134</strain>
    </source>
</reference>
<dbReference type="EMBL" id="BMKR01000007">
    <property type="protein sequence ID" value="GGF75849.1"/>
    <property type="molecule type" value="Genomic_DNA"/>
</dbReference>
<dbReference type="RefSeq" id="WP_189024597.1">
    <property type="nucleotide sequence ID" value="NZ_BMKR01000007.1"/>
</dbReference>
<evidence type="ECO:0000256" key="2">
    <source>
        <dbReference type="ARBA" id="ARBA00022448"/>
    </source>
</evidence>
<keyword evidence="7" id="KW-0449">Lipoprotein</keyword>
<keyword evidence="8" id="KW-1185">Reference proteome</keyword>
<dbReference type="PANTHER" id="PTHR42953">
    <property type="entry name" value="HIGH-AFFINITY ZINC UPTAKE SYSTEM PROTEIN ZNUA-RELATED"/>
    <property type="match status" value="1"/>
</dbReference>
<name>A0A917C7D9_9BACL</name>
<dbReference type="InterPro" id="IPR006128">
    <property type="entry name" value="Lipoprotein_PsaA-like"/>
</dbReference>
<dbReference type="InterPro" id="IPR006129">
    <property type="entry name" value="AdhesinB"/>
</dbReference>
<dbReference type="Pfam" id="PF01297">
    <property type="entry name" value="ZnuA"/>
    <property type="match status" value="1"/>
</dbReference>
<dbReference type="InterPro" id="IPR050492">
    <property type="entry name" value="Bact_metal-bind_prot9"/>
</dbReference>
<feature type="chain" id="PRO_5037457571" evidence="6">
    <location>
        <begin position="29"/>
        <end position="320"/>
    </location>
</feature>
<evidence type="ECO:0000256" key="6">
    <source>
        <dbReference type="SAM" id="SignalP"/>
    </source>
</evidence>
<dbReference type="InterPro" id="IPR006127">
    <property type="entry name" value="ZnuA-like"/>
</dbReference>
<dbReference type="SUPFAM" id="SSF53807">
    <property type="entry name" value="Helical backbone' metal receptor"/>
    <property type="match status" value="1"/>
</dbReference>
<evidence type="ECO:0000313" key="8">
    <source>
        <dbReference type="Proteomes" id="UP000637643"/>
    </source>
</evidence>
<evidence type="ECO:0000256" key="5">
    <source>
        <dbReference type="RuleBase" id="RU003512"/>
    </source>
</evidence>
<dbReference type="GO" id="GO:0030313">
    <property type="term" value="C:cell envelope"/>
    <property type="evidence" value="ECO:0007669"/>
    <property type="project" value="UniProtKB-SubCell"/>
</dbReference>
<feature type="signal peptide" evidence="6">
    <location>
        <begin position="1"/>
        <end position="28"/>
    </location>
</feature>
<comment type="similarity">
    <text evidence="5">Belongs to the bacterial solute-binding protein 9 family.</text>
</comment>
<proteinExistence type="inferred from homology"/>
<dbReference type="GO" id="GO:0046872">
    <property type="term" value="F:metal ion binding"/>
    <property type="evidence" value="ECO:0007669"/>
    <property type="project" value="UniProtKB-KW"/>
</dbReference>
<gene>
    <name evidence="7" type="primary">mntA</name>
    <name evidence="7" type="ORF">GCM10010912_21240</name>
</gene>
<evidence type="ECO:0000256" key="1">
    <source>
        <dbReference type="ARBA" id="ARBA00004196"/>
    </source>
</evidence>
<organism evidence="7 8">
    <name type="scientific">Paenibacillus albidus</name>
    <dbReference type="NCBI Taxonomy" id="2041023"/>
    <lineage>
        <taxon>Bacteria</taxon>
        <taxon>Bacillati</taxon>
        <taxon>Bacillota</taxon>
        <taxon>Bacilli</taxon>
        <taxon>Bacillales</taxon>
        <taxon>Paenibacillaceae</taxon>
        <taxon>Paenibacillus</taxon>
    </lineage>
</organism>
<dbReference type="PRINTS" id="PR00691">
    <property type="entry name" value="ADHESINB"/>
</dbReference>
<dbReference type="Gene3D" id="3.40.50.1980">
    <property type="entry name" value="Nitrogenase molybdenum iron protein domain"/>
    <property type="match status" value="2"/>
</dbReference>
<dbReference type="PANTHER" id="PTHR42953:SF1">
    <property type="entry name" value="METAL-BINDING PROTEIN HI_0362-RELATED"/>
    <property type="match status" value="1"/>
</dbReference>
<dbReference type="GO" id="GO:0030001">
    <property type="term" value="P:metal ion transport"/>
    <property type="evidence" value="ECO:0007669"/>
    <property type="project" value="InterPro"/>
</dbReference>
<keyword evidence="4 6" id="KW-0732">Signal</keyword>